<dbReference type="CDD" id="cd01647">
    <property type="entry name" value="RT_LTR"/>
    <property type="match status" value="1"/>
</dbReference>
<dbReference type="GO" id="GO:0004519">
    <property type="term" value="F:endonuclease activity"/>
    <property type="evidence" value="ECO:0007669"/>
    <property type="project" value="UniProtKB-KW"/>
</dbReference>
<dbReference type="InterPro" id="IPR043128">
    <property type="entry name" value="Rev_trsase/Diguanyl_cyclase"/>
</dbReference>
<feature type="compositionally biased region" description="Basic and acidic residues" evidence="8">
    <location>
        <begin position="38"/>
        <end position="55"/>
    </location>
</feature>
<dbReference type="Gene3D" id="3.10.10.10">
    <property type="entry name" value="HIV Type 1 Reverse Transcriptase, subunit A, domain 1"/>
    <property type="match status" value="1"/>
</dbReference>
<dbReference type="Pfam" id="PF17919">
    <property type="entry name" value="RT_RNaseH_2"/>
    <property type="match status" value="1"/>
</dbReference>
<protein>
    <recommendedName>
        <fullName evidence="9">Reverse transcriptase domain-containing protein</fullName>
    </recommendedName>
</protein>
<sequence length="874" mass="98005">MLAWSTETKKRADDAAATAKKRAEDAEQARLLAVQQQRQHDEAAARAADDERTQRREKIFTGERVLLTMAAEWRSEAENSQLEDSANKIALLLSHLTDLLATCITQQAEILGLDNSVAQLQDRLQRVEQRPVAAADAGSSNTTDCLTALEMHVGCLQDGAQLQQTVTQQLQQRICTTATTSSPEPRETAPKFDGQEIFHDSIKTDPIPWFRKSKLTLQLHNVKENKHHAYLYSRSGGACQAWLDNLLSKYGVVAADLHTMISWDDLKAAWHKRFQLEPPEIKVMDTLMVFEQGSLPSTDWIAEYQRLTSVPDIQMGFKAIRHYFISRLCPALSNALTHVEDTLTTTAELFDKAAQIIVTNKEAKNLRSSASGPSGNQHRPRVAVVAAAAPLDQTSEAAPASEGDRFAAAREGGRQPEEIGICFLRTVAVADSSPTDLASDPRVVRLLDEFADIFESPTGEVPGRPISHEIILEAGVVPPKGCIYRMSEEELEVLRAQLDDLLAKDWIRPSSSPYGAPVFFIRKKNKDLRLCIDYRKLNAQTVKNAGPLPRIDDLLERLGGAKYFSKLGLKSGYHQISIQPNDRYKTAFKTRYGHFEWVVMPFGLTNAPATFQAAMTNEFRAMLDRFVLVYLDDILVYSRTWEDHLGHLRRVLETLRRTKYKANRDKCEFVRQKLEYLGHFVTPEGISPLSDKIHAVQEWSEPRNVTDVQSQTDVRPFDFGEEARGSFLALKAALLSAEVLRIYDPLAPTRVTTDASGYGIGAILEQHDGVDWHPVEYFSKKVSTQEGVPRLRPRAQAVAALPPWSKPISLGNGQQSIGLLQDPRHRQQHHRSMDGFHRPVRLLSRSHSREVELFCGCSFTASGSLYRGLLDFRD</sequence>
<dbReference type="GO" id="GO:0008233">
    <property type="term" value="F:peptidase activity"/>
    <property type="evidence" value="ECO:0007669"/>
    <property type="project" value="UniProtKB-KW"/>
</dbReference>
<accession>A0A388KC84</accession>
<keyword evidence="4" id="KW-0540">Nuclease</keyword>
<evidence type="ECO:0000256" key="8">
    <source>
        <dbReference type="SAM" id="MobiDB-lite"/>
    </source>
</evidence>
<evidence type="ECO:0000256" key="6">
    <source>
        <dbReference type="ARBA" id="ARBA00022801"/>
    </source>
</evidence>
<evidence type="ECO:0000313" key="10">
    <source>
        <dbReference type="EMBL" id="GBG67641.1"/>
    </source>
</evidence>
<evidence type="ECO:0000313" key="11">
    <source>
        <dbReference type="Proteomes" id="UP000265515"/>
    </source>
</evidence>
<dbReference type="GO" id="GO:0006508">
    <property type="term" value="P:proteolysis"/>
    <property type="evidence" value="ECO:0007669"/>
    <property type="project" value="UniProtKB-KW"/>
</dbReference>
<dbReference type="Pfam" id="PF00078">
    <property type="entry name" value="RVT_1"/>
    <property type="match status" value="1"/>
</dbReference>
<evidence type="ECO:0000256" key="5">
    <source>
        <dbReference type="ARBA" id="ARBA00022759"/>
    </source>
</evidence>
<dbReference type="FunFam" id="3.10.10.10:FF:000007">
    <property type="entry name" value="Retrovirus-related Pol polyprotein from transposon 17.6-like Protein"/>
    <property type="match status" value="1"/>
</dbReference>
<dbReference type="InterPro" id="IPR000477">
    <property type="entry name" value="RT_dom"/>
</dbReference>
<evidence type="ECO:0000256" key="3">
    <source>
        <dbReference type="ARBA" id="ARBA00022695"/>
    </source>
</evidence>
<dbReference type="Gene3D" id="3.30.70.270">
    <property type="match status" value="1"/>
</dbReference>
<gene>
    <name evidence="10" type="ORF">CBR_g769</name>
</gene>
<name>A0A388KC84_CHABU</name>
<organism evidence="10 11">
    <name type="scientific">Chara braunii</name>
    <name type="common">Braun's stonewort</name>
    <dbReference type="NCBI Taxonomy" id="69332"/>
    <lineage>
        <taxon>Eukaryota</taxon>
        <taxon>Viridiplantae</taxon>
        <taxon>Streptophyta</taxon>
        <taxon>Charophyceae</taxon>
        <taxon>Charales</taxon>
        <taxon>Characeae</taxon>
        <taxon>Chara</taxon>
    </lineage>
</organism>
<comment type="caution">
    <text evidence="10">The sequence shown here is derived from an EMBL/GenBank/DDBJ whole genome shotgun (WGS) entry which is preliminary data.</text>
</comment>
<keyword evidence="3" id="KW-0548">Nucleotidyltransferase</keyword>
<dbReference type="Proteomes" id="UP000265515">
    <property type="component" value="Unassembled WGS sequence"/>
</dbReference>
<dbReference type="InterPro" id="IPR043502">
    <property type="entry name" value="DNA/RNA_pol_sf"/>
</dbReference>
<dbReference type="InterPro" id="IPR053134">
    <property type="entry name" value="RNA-dir_DNA_polymerase"/>
</dbReference>
<keyword evidence="7" id="KW-0695">RNA-directed DNA polymerase</keyword>
<reference evidence="10 11" key="1">
    <citation type="journal article" date="2018" name="Cell">
        <title>The Chara Genome: Secondary Complexity and Implications for Plant Terrestrialization.</title>
        <authorList>
            <person name="Nishiyama T."/>
            <person name="Sakayama H."/>
            <person name="Vries J.D."/>
            <person name="Buschmann H."/>
            <person name="Saint-Marcoux D."/>
            <person name="Ullrich K.K."/>
            <person name="Haas F.B."/>
            <person name="Vanderstraeten L."/>
            <person name="Becker D."/>
            <person name="Lang D."/>
            <person name="Vosolsobe S."/>
            <person name="Rombauts S."/>
            <person name="Wilhelmsson P.K.I."/>
            <person name="Janitza P."/>
            <person name="Kern R."/>
            <person name="Heyl A."/>
            <person name="Rumpler F."/>
            <person name="Villalobos L.I.A.C."/>
            <person name="Clay J.M."/>
            <person name="Skokan R."/>
            <person name="Toyoda A."/>
            <person name="Suzuki Y."/>
            <person name="Kagoshima H."/>
            <person name="Schijlen E."/>
            <person name="Tajeshwar N."/>
            <person name="Catarino B."/>
            <person name="Hetherington A.J."/>
            <person name="Saltykova A."/>
            <person name="Bonnot C."/>
            <person name="Breuninger H."/>
            <person name="Symeonidi A."/>
            <person name="Radhakrishnan G.V."/>
            <person name="Van Nieuwerburgh F."/>
            <person name="Deforce D."/>
            <person name="Chang C."/>
            <person name="Karol K.G."/>
            <person name="Hedrich R."/>
            <person name="Ulvskov P."/>
            <person name="Glockner G."/>
            <person name="Delwiche C.F."/>
            <person name="Petrasek J."/>
            <person name="Van de Peer Y."/>
            <person name="Friml J."/>
            <person name="Beilby M."/>
            <person name="Dolan L."/>
            <person name="Kohara Y."/>
            <person name="Sugano S."/>
            <person name="Fujiyama A."/>
            <person name="Delaux P.-M."/>
            <person name="Quint M."/>
            <person name="TheiBen G."/>
            <person name="Hagemann M."/>
            <person name="Harholt J."/>
            <person name="Dunand C."/>
            <person name="Zachgo S."/>
            <person name="Langdale J."/>
            <person name="Maumus F."/>
            <person name="Straeten D.V.D."/>
            <person name="Gould S.B."/>
            <person name="Rensing S.A."/>
        </authorList>
    </citation>
    <scope>NUCLEOTIDE SEQUENCE [LARGE SCALE GENOMIC DNA]</scope>
    <source>
        <strain evidence="10 11">S276</strain>
    </source>
</reference>
<evidence type="ECO:0000259" key="9">
    <source>
        <dbReference type="PROSITE" id="PS50878"/>
    </source>
</evidence>
<evidence type="ECO:0000256" key="4">
    <source>
        <dbReference type="ARBA" id="ARBA00022722"/>
    </source>
</evidence>
<dbReference type="GO" id="GO:0003964">
    <property type="term" value="F:RNA-directed DNA polymerase activity"/>
    <property type="evidence" value="ECO:0007669"/>
    <property type="project" value="UniProtKB-KW"/>
</dbReference>
<keyword evidence="2" id="KW-0808">Transferase</keyword>
<dbReference type="Gramene" id="GBG67641">
    <property type="protein sequence ID" value="GBG67641"/>
    <property type="gene ID" value="CBR_g769"/>
</dbReference>
<evidence type="ECO:0000256" key="1">
    <source>
        <dbReference type="ARBA" id="ARBA00022670"/>
    </source>
</evidence>
<keyword evidence="6" id="KW-0378">Hydrolase</keyword>
<dbReference type="PROSITE" id="PS50878">
    <property type="entry name" value="RT_POL"/>
    <property type="match status" value="1"/>
</dbReference>
<feature type="domain" description="Reverse transcriptase" evidence="9">
    <location>
        <begin position="502"/>
        <end position="681"/>
    </location>
</feature>
<dbReference type="SUPFAM" id="SSF56672">
    <property type="entry name" value="DNA/RNA polymerases"/>
    <property type="match status" value="1"/>
</dbReference>
<dbReference type="PANTHER" id="PTHR24559">
    <property type="entry name" value="TRANSPOSON TY3-I GAG-POL POLYPROTEIN"/>
    <property type="match status" value="1"/>
</dbReference>
<keyword evidence="5" id="KW-0255">Endonuclease</keyword>
<dbReference type="InterPro" id="IPR041577">
    <property type="entry name" value="RT_RNaseH_2"/>
</dbReference>
<feature type="region of interest" description="Disordered" evidence="8">
    <location>
        <begin position="1"/>
        <end position="55"/>
    </location>
</feature>
<evidence type="ECO:0000256" key="2">
    <source>
        <dbReference type="ARBA" id="ARBA00022679"/>
    </source>
</evidence>
<dbReference type="EMBL" id="BFEA01000090">
    <property type="protein sequence ID" value="GBG67641.1"/>
    <property type="molecule type" value="Genomic_DNA"/>
</dbReference>
<keyword evidence="11" id="KW-1185">Reference proteome</keyword>
<keyword evidence="1" id="KW-0645">Protease</keyword>
<dbReference type="AlphaFoldDB" id="A0A388KC84"/>
<evidence type="ECO:0000256" key="7">
    <source>
        <dbReference type="ARBA" id="ARBA00022918"/>
    </source>
</evidence>
<dbReference type="PANTHER" id="PTHR24559:SF444">
    <property type="entry name" value="REVERSE TRANSCRIPTASE DOMAIN-CONTAINING PROTEIN"/>
    <property type="match status" value="1"/>
</dbReference>
<proteinExistence type="predicted"/>